<feature type="chain" id="PRO_5012337816" evidence="3">
    <location>
        <begin position="28"/>
        <end position="320"/>
    </location>
</feature>
<evidence type="ECO:0000256" key="1">
    <source>
        <dbReference type="SAM" id="Coils"/>
    </source>
</evidence>
<accession>A0A2B4R1W4</accession>
<dbReference type="AlphaFoldDB" id="A0A2B4R1W4"/>
<organism evidence="4">
    <name type="scientific">Stylophora pistillata</name>
    <name type="common">Smooth cauliflower coral</name>
    <dbReference type="NCBI Taxonomy" id="50429"/>
    <lineage>
        <taxon>Eukaryota</taxon>
        <taxon>Metazoa</taxon>
        <taxon>Cnidaria</taxon>
        <taxon>Anthozoa</taxon>
        <taxon>Hexacorallia</taxon>
        <taxon>Scleractinia</taxon>
        <taxon>Astrocoeniina</taxon>
        <taxon>Pocilloporidae</taxon>
        <taxon>Stylophora</taxon>
    </lineage>
</organism>
<keyword evidence="3" id="KW-0732">Signal</keyword>
<feature type="transmembrane region" description="Helical" evidence="2">
    <location>
        <begin position="192"/>
        <end position="217"/>
    </location>
</feature>
<evidence type="ECO:0000256" key="3">
    <source>
        <dbReference type="SAM" id="SignalP"/>
    </source>
</evidence>
<feature type="coiled-coil region" evidence="1">
    <location>
        <begin position="286"/>
        <end position="320"/>
    </location>
</feature>
<keyword evidence="2" id="KW-1133">Transmembrane helix</keyword>
<dbReference type="InterPro" id="IPR036259">
    <property type="entry name" value="MFS_trans_sf"/>
</dbReference>
<evidence type="ECO:0000313" key="4">
    <source>
        <dbReference type="EMBL" id="PFX11186.1"/>
    </source>
</evidence>
<dbReference type="Gene3D" id="1.20.1250.20">
    <property type="entry name" value="MFS general substrate transporter like domains"/>
    <property type="match status" value="1"/>
</dbReference>
<feature type="transmembrane region" description="Helical" evidence="2">
    <location>
        <begin position="223"/>
        <end position="244"/>
    </location>
</feature>
<reference evidence="4" key="1">
    <citation type="journal article" date="2017" name="J. ISSAAS">
        <title>Comparative analysis of the genomes of Stylophora pistillata and Acropora digitifera provides evidence for extensive differences between species of corals.</title>
        <authorList>
            <person name="Voolstra C.R."/>
            <person name="Li Y."/>
            <person name="Liew Y.J."/>
            <person name="Baumgarten S."/>
            <person name="Zoccola D."/>
            <person name="Flot J.-F."/>
            <person name="Tambutte S."/>
            <person name="Allemand D."/>
            <person name="Aranda M."/>
        </authorList>
    </citation>
    <scope>NUCLEOTIDE SEQUENCE</scope>
    <source>
        <strain evidence="4">CSM Monaco</strain>
        <tissue evidence="4">Whole animal</tissue>
    </source>
</reference>
<dbReference type="EMBL" id="LSMT01003307">
    <property type="protein sequence ID" value="PFX11186.1"/>
    <property type="molecule type" value="Genomic_DNA"/>
</dbReference>
<keyword evidence="1" id="KW-0175">Coiled coil</keyword>
<protein>
    <submittedName>
        <fullName evidence="4">Uncharacterized protein</fullName>
    </submittedName>
</protein>
<proteinExistence type="predicted"/>
<feature type="transmembrane region" description="Helical" evidence="2">
    <location>
        <begin position="113"/>
        <end position="133"/>
    </location>
</feature>
<evidence type="ECO:0000256" key="2">
    <source>
        <dbReference type="SAM" id="Phobius"/>
    </source>
</evidence>
<sequence length="320" mass="35506">MTLSLRHFLWATLFGFLFSFQIFASDSSVIDDDGDDIVPTNSPQEIYGNVEDNTMPWLPIHDTLLNDLDIEYRRAKGCGRFFDISSDVLKTLGYVGLAGSTTLAYLETAFGGGYFALASGITGSVSGALLFVAEKADGGVKSKLAEMKEILSRIVTLQWRRHNLGEDNPVDEDDSDEASVYKHIPVYYPDHVGSVGGIVGLVGGLGGFFLPITFGIMNDLIGVWTSCFMLLTILISIALTWMHFAIQRMERQQYPELRGPKYLPELAADGESVMAFLKGEAFKQRSELLAQESEQLKQRAEMLEKRSKEMMKKSNQLKSA</sequence>
<dbReference type="SUPFAM" id="SSF103473">
    <property type="entry name" value="MFS general substrate transporter"/>
    <property type="match status" value="1"/>
</dbReference>
<comment type="caution">
    <text evidence="4">The sequence shown here is derived from an EMBL/GenBank/DDBJ whole genome shotgun (WGS) entry which is preliminary data.</text>
</comment>
<feature type="signal peptide" evidence="3">
    <location>
        <begin position="1"/>
        <end position="27"/>
    </location>
</feature>
<gene>
    <name evidence="4" type="ORF">AWC38_SpisGene25254</name>
</gene>
<keyword evidence="2" id="KW-0472">Membrane</keyword>
<keyword evidence="2" id="KW-0812">Transmembrane</keyword>
<name>A0A2B4R1W4_STYPI</name>